<evidence type="ECO:0000313" key="4">
    <source>
        <dbReference type="Proteomes" id="UP000290261"/>
    </source>
</evidence>
<evidence type="ECO:0000313" key="3">
    <source>
        <dbReference type="EMBL" id="RYC51962.1"/>
    </source>
</evidence>
<dbReference type="GO" id="GO:0005829">
    <property type="term" value="C:cytosol"/>
    <property type="evidence" value="ECO:0007669"/>
    <property type="project" value="TreeGrafter"/>
</dbReference>
<dbReference type="PROSITE" id="PS50943">
    <property type="entry name" value="HTH_CROC1"/>
    <property type="match status" value="1"/>
</dbReference>
<evidence type="ECO:0000259" key="2">
    <source>
        <dbReference type="PROSITE" id="PS50943"/>
    </source>
</evidence>
<dbReference type="CDD" id="cd00093">
    <property type="entry name" value="HTH_XRE"/>
    <property type="match status" value="1"/>
</dbReference>
<dbReference type="Gene3D" id="1.10.260.40">
    <property type="entry name" value="lambda repressor-like DNA-binding domains"/>
    <property type="match status" value="1"/>
</dbReference>
<keyword evidence="4" id="KW-1185">Reference proteome</keyword>
<evidence type="ECO:0000256" key="1">
    <source>
        <dbReference type="ARBA" id="ARBA00023125"/>
    </source>
</evidence>
<dbReference type="PANTHER" id="PTHR46797:SF1">
    <property type="entry name" value="METHYLPHOSPHONATE SYNTHASE"/>
    <property type="match status" value="1"/>
</dbReference>
<protein>
    <recommendedName>
        <fullName evidence="2">HTH cro/C1-type domain-containing protein</fullName>
    </recommendedName>
</protein>
<dbReference type="InterPro" id="IPR001387">
    <property type="entry name" value="Cro/C1-type_HTH"/>
</dbReference>
<dbReference type="AlphaFoldDB" id="A0A444VMN8"/>
<dbReference type="GO" id="GO:0003700">
    <property type="term" value="F:DNA-binding transcription factor activity"/>
    <property type="evidence" value="ECO:0007669"/>
    <property type="project" value="TreeGrafter"/>
</dbReference>
<dbReference type="SMART" id="SM00530">
    <property type="entry name" value="HTH_XRE"/>
    <property type="match status" value="1"/>
</dbReference>
<dbReference type="Proteomes" id="UP000290261">
    <property type="component" value="Unassembled WGS sequence"/>
</dbReference>
<keyword evidence="1" id="KW-0238">DNA-binding</keyword>
<dbReference type="GO" id="GO:0003677">
    <property type="term" value="F:DNA binding"/>
    <property type="evidence" value="ECO:0007669"/>
    <property type="project" value="UniProtKB-KW"/>
</dbReference>
<dbReference type="PANTHER" id="PTHR46797">
    <property type="entry name" value="HTH-TYPE TRANSCRIPTIONAL REGULATOR"/>
    <property type="match status" value="1"/>
</dbReference>
<dbReference type="SUPFAM" id="SSF47413">
    <property type="entry name" value="lambda repressor-like DNA-binding domains"/>
    <property type="match status" value="1"/>
</dbReference>
<sequence length="78" mass="8889">MSITDEILIAYQKKLGQRIKEVREGKELSQLDVASICDYDKTTISRIENGRTNITLKTLVTLTLALEVDIAQLFEFKD</sequence>
<comment type="caution">
    <text evidence="3">The sequence shown here is derived from an EMBL/GenBank/DDBJ whole genome shotgun (WGS) entry which is preliminary data.</text>
</comment>
<accession>A0A444VMN8</accession>
<proteinExistence type="predicted"/>
<dbReference type="EMBL" id="JJMP01000003">
    <property type="protein sequence ID" value="RYC51962.1"/>
    <property type="molecule type" value="Genomic_DNA"/>
</dbReference>
<dbReference type="RefSeq" id="WP_129653514.1">
    <property type="nucleotide sequence ID" value="NZ_ML142908.1"/>
</dbReference>
<dbReference type="Pfam" id="PF01381">
    <property type="entry name" value="HTH_3"/>
    <property type="match status" value="1"/>
</dbReference>
<organism evidence="3 4">
    <name type="scientific">Flagellimonas olearia</name>
    <dbReference type="NCBI Taxonomy" id="552546"/>
    <lineage>
        <taxon>Bacteria</taxon>
        <taxon>Pseudomonadati</taxon>
        <taxon>Bacteroidota</taxon>
        <taxon>Flavobacteriia</taxon>
        <taxon>Flavobacteriales</taxon>
        <taxon>Flavobacteriaceae</taxon>
        <taxon>Flagellimonas</taxon>
    </lineage>
</organism>
<dbReference type="InterPro" id="IPR050807">
    <property type="entry name" value="TransReg_Diox_bact_type"/>
</dbReference>
<dbReference type="InterPro" id="IPR010982">
    <property type="entry name" value="Lambda_DNA-bd_dom_sf"/>
</dbReference>
<gene>
    <name evidence="3" type="ORF">DN53_08745</name>
</gene>
<reference evidence="3 4" key="1">
    <citation type="submission" date="2014-04" db="EMBL/GenBank/DDBJ databases">
        <title>Whole genome of Muricauda olearia.</title>
        <authorList>
            <person name="Zhang X.-H."/>
            <person name="Tang K."/>
        </authorList>
    </citation>
    <scope>NUCLEOTIDE SEQUENCE [LARGE SCALE GENOMIC DNA]</scope>
    <source>
        <strain evidence="3 4">Th120</strain>
    </source>
</reference>
<name>A0A444VMN8_9FLAO</name>
<feature type="domain" description="HTH cro/C1-type" evidence="2">
    <location>
        <begin position="19"/>
        <end position="73"/>
    </location>
</feature>